<dbReference type="EMBL" id="JAHLQT010033762">
    <property type="protein sequence ID" value="KAG7159204.1"/>
    <property type="molecule type" value="Genomic_DNA"/>
</dbReference>
<organism evidence="2 3">
    <name type="scientific">Homarus americanus</name>
    <name type="common">American lobster</name>
    <dbReference type="NCBI Taxonomy" id="6706"/>
    <lineage>
        <taxon>Eukaryota</taxon>
        <taxon>Metazoa</taxon>
        <taxon>Ecdysozoa</taxon>
        <taxon>Arthropoda</taxon>
        <taxon>Crustacea</taxon>
        <taxon>Multicrustacea</taxon>
        <taxon>Malacostraca</taxon>
        <taxon>Eumalacostraca</taxon>
        <taxon>Eucarida</taxon>
        <taxon>Decapoda</taxon>
        <taxon>Pleocyemata</taxon>
        <taxon>Astacidea</taxon>
        <taxon>Nephropoidea</taxon>
        <taxon>Nephropidae</taxon>
        <taxon>Homarus</taxon>
    </lineage>
</organism>
<proteinExistence type="predicted"/>
<feature type="non-terminal residue" evidence="2">
    <location>
        <position position="1"/>
    </location>
</feature>
<reference evidence="2" key="1">
    <citation type="journal article" date="2021" name="Sci. Adv.">
        <title>The American lobster genome reveals insights on longevity, neural, and immune adaptations.</title>
        <authorList>
            <person name="Polinski J.M."/>
            <person name="Zimin A.V."/>
            <person name="Clark K.F."/>
            <person name="Kohn A.B."/>
            <person name="Sadowski N."/>
            <person name="Timp W."/>
            <person name="Ptitsyn A."/>
            <person name="Khanna P."/>
            <person name="Romanova D.Y."/>
            <person name="Williams P."/>
            <person name="Greenwood S.J."/>
            <person name="Moroz L.L."/>
            <person name="Walt D.R."/>
            <person name="Bodnar A.G."/>
        </authorList>
    </citation>
    <scope>NUCLEOTIDE SEQUENCE</scope>
    <source>
        <strain evidence="2">GMGI-L3</strain>
    </source>
</reference>
<protein>
    <submittedName>
        <fullName evidence="2">Uncharacterized protein</fullName>
    </submittedName>
</protein>
<keyword evidence="3" id="KW-1185">Reference proteome</keyword>
<evidence type="ECO:0000256" key="1">
    <source>
        <dbReference type="SAM" id="MobiDB-lite"/>
    </source>
</evidence>
<dbReference type="Proteomes" id="UP000747542">
    <property type="component" value="Unassembled WGS sequence"/>
</dbReference>
<gene>
    <name evidence="2" type="ORF">Hamer_G016595</name>
</gene>
<name>A0A8J5JU14_HOMAM</name>
<evidence type="ECO:0000313" key="2">
    <source>
        <dbReference type="EMBL" id="KAG7159204.1"/>
    </source>
</evidence>
<comment type="caution">
    <text evidence="2">The sequence shown here is derived from an EMBL/GenBank/DDBJ whole genome shotgun (WGS) entry which is preliminary data.</text>
</comment>
<feature type="compositionally biased region" description="Basic and acidic residues" evidence="1">
    <location>
        <begin position="1"/>
        <end position="21"/>
    </location>
</feature>
<evidence type="ECO:0000313" key="3">
    <source>
        <dbReference type="Proteomes" id="UP000747542"/>
    </source>
</evidence>
<dbReference type="AlphaFoldDB" id="A0A8J5JU14"/>
<sequence length="66" mass="7832">MTHPEPSKLPDYQEKNQEMKTHPNLKSLVNGVQTAEEMENMIGTALSYQDMFDHRTSPWEMHKWEQ</sequence>
<feature type="region of interest" description="Disordered" evidence="1">
    <location>
        <begin position="1"/>
        <end position="26"/>
    </location>
</feature>
<accession>A0A8J5JU14</accession>